<dbReference type="Pfam" id="PF00059">
    <property type="entry name" value="Lectin_C"/>
    <property type="match status" value="1"/>
</dbReference>
<reference evidence="4" key="1">
    <citation type="journal article" date="2011" name="Genome Res.">
        <title>Deep small RNA sequencing from the nematode Ascaris reveals conservation, functional diversification, and novel developmental profiles.</title>
        <authorList>
            <person name="Wang J."/>
            <person name="Czech B."/>
            <person name="Crunk A."/>
            <person name="Wallace A."/>
            <person name="Mitreva M."/>
            <person name="Hannon G.J."/>
            <person name="Davis R.E."/>
        </authorList>
    </citation>
    <scope>NUCLEOTIDE SEQUENCE</scope>
</reference>
<feature type="signal peptide" evidence="2">
    <location>
        <begin position="1"/>
        <end position="20"/>
    </location>
</feature>
<evidence type="ECO:0000259" key="3">
    <source>
        <dbReference type="PROSITE" id="PS50041"/>
    </source>
</evidence>
<dbReference type="Gene3D" id="3.10.100.10">
    <property type="entry name" value="Mannose-Binding Protein A, subunit A"/>
    <property type="match status" value="1"/>
</dbReference>
<dbReference type="SMART" id="SM00034">
    <property type="entry name" value="CLECT"/>
    <property type="match status" value="1"/>
</dbReference>
<feature type="domain" description="C-type lectin" evidence="3">
    <location>
        <begin position="234"/>
        <end position="359"/>
    </location>
</feature>
<dbReference type="InterPro" id="IPR016187">
    <property type="entry name" value="CTDL_fold"/>
</dbReference>
<proteinExistence type="evidence at transcript level"/>
<name>F1L7A8_ASCSU</name>
<dbReference type="PROSITE" id="PS50041">
    <property type="entry name" value="C_TYPE_LECTIN_2"/>
    <property type="match status" value="1"/>
</dbReference>
<dbReference type="InterPro" id="IPR050111">
    <property type="entry name" value="C-type_lectin/snaclec_domain"/>
</dbReference>
<organism evidence="4">
    <name type="scientific">Ascaris suum</name>
    <name type="common">Pig roundworm</name>
    <name type="synonym">Ascaris lumbricoides</name>
    <dbReference type="NCBI Taxonomy" id="6253"/>
    <lineage>
        <taxon>Eukaryota</taxon>
        <taxon>Metazoa</taxon>
        <taxon>Ecdysozoa</taxon>
        <taxon>Nematoda</taxon>
        <taxon>Chromadorea</taxon>
        <taxon>Rhabditida</taxon>
        <taxon>Spirurina</taxon>
        <taxon>Ascaridomorpha</taxon>
        <taxon>Ascaridoidea</taxon>
        <taxon>Ascarididae</taxon>
        <taxon>Ascaris</taxon>
    </lineage>
</organism>
<protein>
    <submittedName>
        <fullName evidence="4">C-type lectin domain family 4 member A</fullName>
    </submittedName>
</protein>
<feature type="compositionally biased region" description="Gly residues" evidence="1">
    <location>
        <begin position="139"/>
        <end position="152"/>
    </location>
</feature>
<evidence type="ECO:0000256" key="1">
    <source>
        <dbReference type="SAM" id="MobiDB-lite"/>
    </source>
</evidence>
<dbReference type="GO" id="GO:0030246">
    <property type="term" value="F:carbohydrate binding"/>
    <property type="evidence" value="ECO:0007669"/>
    <property type="project" value="UniProtKB-KW"/>
</dbReference>
<keyword evidence="2" id="KW-0732">Signal</keyword>
<dbReference type="SUPFAM" id="SSF56436">
    <property type="entry name" value="C-type lectin-like"/>
    <property type="match status" value="1"/>
</dbReference>
<accession>F1L7A8</accession>
<sequence>MLWFQVAALLAAFCWQQSKADSCDRMQVLGDKLTKLFTRMGPPLLKLAQQLSTVEELLQSKCNKALDDYRTCNKFLEEAKSLESNLEGKCSKLCGLGGSGGEGGYGSGYGDGSGRGNGGGGGNGNEYGNGRGNGGGSGNGGMGGAGGNGNNGDGRWNNGNGGGNWNNGNGGGTENSGNGDGSWNGGSGTSGNNRQVVSAARSNSILQKTAVETQDIEVSETVQQSSCPNEWKKNGSYCYRFMTVPHTWQDAESVCVGMGGHLASIHSAAENAFIIGLSGIRSFYGAPANTLLANTWIGLKGYGSSAWHWVDGTVFDYQYWGPMYPSWHFEQCGQLIYRSLNNGRFSSSILSTWNNFECSMAVENFVCKMRTT</sequence>
<feature type="region of interest" description="Disordered" evidence="1">
    <location>
        <begin position="139"/>
        <end position="197"/>
    </location>
</feature>
<keyword evidence="4" id="KW-0430">Lectin</keyword>
<feature type="compositionally biased region" description="Gly residues" evidence="1">
    <location>
        <begin position="159"/>
        <end position="189"/>
    </location>
</feature>
<dbReference type="PANTHER" id="PTHR22803">
    <property type="entry name" value="MANNOSE, PHOSPHOLIPASE, LECTIN RECEPTOR RELATED"/>
    <property type="match status" value="1"/>
</dbReference>
<evidence type="ECO:0000313" key="4">
    <source>
        <dbReference type="EMBL" id="ADY46012.1"/>
    </source>
</evidence>
<feature type="chain" id="PRO_5003268401" evidence="2">
    <location>
        <begin position="21"/>
        <end position="372"/>
    </location>
</feature>
<dbReference type="InterPro" id="IPR016186">
    <property type="entry name" value="C-type_lectin-like/link_sf"/>
</dbReference>
<dbReference type="InterPro" id="IPR001304">
    <property type="entry name" value="C-type_lectin-like"/>
</dbReference>
<evidence type="ECO:0000256" key="2">
    <source>
        <dbReference type="SAM" id="SignalP"/>
    </source>
</evidence>
<dbReference type="AlphaFoldDB" id="F1L7A8"/>
<dbReference type="EMBL" id="JI172944">
    <property type="protein sequence ID" value="ADY46012.1"/>
    <property type="molecule type" value="mRNA"/>
</dbReference>